<sequence length="82" mass="9438">MSQFSYIPVSKTDHKGFGYVPVKGLSFIEEWRFVPVSSNEIFQLIGVFPLVFQRTKKGYQLGILTGLEKNYVLHPVTKQFLL</sequence>
<feature type="non-terminal residue" evidence="1">
    <location>
        <position position="82"/>
    </location>
</feature>
<protein>
    <submittedName>
        <fullName evidence="1">Uncharacterized protein</fullName>
    </submittedName>
</protein>
<proteinExistence type="predicted"/>
<dbReference type="InterPro" id="IPR010836">
    <property type="entry name" value="SapC"/>
</dbReference>
<organism evidence="1">
    <name type="scientific">hydrothermal vent metagenome</name>
    <dbReference type="NCBI Taxonomy" id="652676"/>
    <lineage>
        <taxon>unclassified sequences</taxon>
        <taxon>metagenomes</taxon>
        <taxon>ecological metagenomes</taxon>
    </lineage>
</organism>
<dbReference type="EMBL" id="UOFB01000409">
    <property type="protein sequence ID" value="VAW49894.1"/>
    <property type="molecule type" value="Genomic_DNA"/>
</dbReference>
<evidence type="ECO:0000313" key="1">
    <source>
        <dbReference type="EMBL" id="VAW49894.1"/>
    </source>
</evidence>
<reference evidence="1" key="1">
    <citation type="submission" date="2018-06" db="EMBL/GenBank/DDBJ databases">
        <authorList>
            <person name="Zhirakovskaya E."/>
        </authorList>
    </citation>
    <scope>NUCLEOTIDE SEQUENCE</scope>
</reference>
<gene>
    <name evidence="1" type="ORF">MNBD_GAMMA04-1390</name>
</gene>
<name>A0A3B0X236_9ZZZZ</name>
<accession>A0A3B0X236</accession>
<dbReference type="Pfam" id="PF07277">
    <property type="entry name" value="SapC"/>
    <property type="match status" value="1"/>
</dbReference>
<dbReference type="AlphaFoldDB" id="A0A3B0X236"/>